<accession>A0A930BB11</accession>
<dbReference type="Proteomes" id="UP000757890">
    <property type="component" value="Unassembled WGS sequence"/>
</dbReference>
<dbReference type="AlphaFoldDB" id="A0A930BB11"/>
<protein>
    <submittedName>
        <fullName evidence="1">Uncharacterized protein</fullName>
    </submittedName>
</protein>
<evidence type="ECO:0000313" key="2">
    <source>
        <dbReference type="Proteomes" id="UP000757890"/>
    </source>
</evidence>
<comment type="caution">
    <text evidence="1">The sequence shown here is derived from an EMBL/GenBank/DDBJ whole genome shotgun (WGS) entry which is preliminary data.</text>
</comment>
<dbReference type="EMBL" id="JABZMK010000084">
    <property type="protein sequence ID" value="MBF1130017.1"/>
    <property type="molecule type" value="Genomic_DNA"/>
</dbReference>
<reference evidence="1" key="1">
    <citation type="submission" date="2020-04" db="EMBL/GenBank/DDBJ databases">
        <title>Deep metagenomics examines the oral microbiome during advanced dental caries in children, revealing novel taxa and co-occurrences with host molecules.</title>
        <authorList>
            <person name="Baker J.L."/>
            <person name="Morton J.T."/>
            <person name="Dinis M."/>
            <person name="Alvarez R."/>
            <person name="Tran N.C."/>
            <person name="Knight R."/>
            <person name="Edlund A."/>
        </authorList>
    </citation>
    <scope>NUCLEOTIDE SEQUENCE</scope>
    <source>
        <strain evidence="1">JCVI_32_bin.14</strain>
    </source>
</reference>
<proteinExistence type="predicted"/>
<sequence>MEGVRYYDDKPKSCRCCFFWKNHKVGCILEERNCYYLAETVKSGQEKKCEGCCYAKTQPCVSACCYKELDRWLLASREMRGEKGGAQNEQE</sequence>
<gene>
    <name evidence="1" type="ORF">HXL70_08275</name>
</gene>
<name>A0A930BB11_9FIRM</name>
<evidence type="ECO:0000313" key="1">
    <source>
        <dbReference type="EMBL" id="MBF1130017.1"/>
    </source>
</evidence>
<organism evidence="1 2">
    <name type="scientific">Dialister invisus</name>
    <dbReference type="NCBI Taxonomy" id="218538"/>
    <lineage>
        <taxon>Bacteria</taxon>
        <taxon>Bacillati</taxon>
        <taxon>Bacillota</taxon>
        <taxon>Negativicutes</taxon>
        <taxon>Veillonellales</taxon>
        <taxon>Veillonellaceae</taxon>
        <taxon>Dialister</taxon>
    </lineage>
</organism>